<evidence type="ECO:0000256" key="7">
    <source>
        <dbReference type="HAMAP-Rule" id="MF_00657"/>
    </source>
</evidence>
<evidence type="ECO:0000313" key="9">
    <source>
        <dbReference type="EMBL" id="MBB3711132.1"/>
    </source>
</evidence>
<dbReference type="NCBIfam" id="NF003975">
    <property type="entry name" value="PRK05467.1-4"/>
    <property type="match status" value="1"/>
</dbReference>
<evidence type="ECO:0000259" key="8">
    <source>
        <dbReference type="PROSITE" id="PS51471"/>
    </source>
</evidence>
<protein>
    <submittedName>
        <fullName evidence="9">PKHD-type hydroxylase</fullName>
        <ecNumber evidence="9">1.14.11.-</ecNumber>
    </submittedName>
</protein>
<evidence type="ECO:0000256" key="4">
    <source>
        <dbReference type="ARBA" id="ARBA00022964"/>
    </source>
</evidence>
<feature type="domain" description="Fe2OG dioxygenase" evidence="8">
    <location>
        <begin position="74"/>
        <end position="171"/>
    </location>
</feature>
<dbReference type="InterPro" id="IPR006620">
    <property type="entry name" value="Pro_4_hyd_alph"/>
</dbReference>
<comment type="caution">
    <text evidence="9">The sequence shown here is derived from an EMBL/GenBank/DDBJ whole genome shotgun (WGS) entry which is preliminary data.</text>
</comment>
<dbReference type="EC" id="1.14.11.-" evidence="9"/>
<dbReference type="Pfam" id="PF13640">
    <property type="entry name" value="2OG-FeII_Oxy_3"/>
    <property type="match status" value="1"/>
</dbReference>
<accession>A0ABR6HKV8</accession>
<dbReference type="Pfam" id="PF18331">
    <property type="entry name" value="PKHD_C"/>
    <property type="match status" value="1"/>
</dbReference>
<proteinExistence type="inferred from homology"/>
<dbReference type="NCBIfam" id="NF003974">
    <property type="entry name" value="PRK05467.1-3"/>
    <property type="match status" value="1"/>
</dbReference>
<reference evidence="9 10" key="1">
    <citation type="submission" date="2020-08" db="EMBL/GenBank/DDBJ databases">
        <title>Genomic Encyclopedia of Type Strains, Phase III (KMG-III): the genomes of soil and plant-associated and newly described type strains.</title>
        <authorList>
            <person name="Whitman W."/>
        </authorList>
    </citation>
    <scope>NUCLEOTIDE SEQUENCE [LARGE SCALE GENOMIC DNA]</scope>
    <source>
        <strain evidence="9 10">CECT 8572</strain>
    </source>
</reference>
<feature type="binding site" evidence="7">
    <location>
        <position position="162"/>
    </location>
    <ligand>
        <name>2-oxoglutarate</name>
        <dbReference type="ChEBI" id="CHEBI:16810"/>
    </ligand>
</feature>
<keyword evidence="4 7" id="KW-0223">Dioxygenase</keyword>
<evidence type="ECO:0000256" key="5">
    <source>
        <dbReference type="ARBA" id="ARBA00023002"/>
    </source>
</evidence>
<dbReference type="InterPro" id="IPR005123">
    <property type="entry name" value="Oxoglu/Fe-dep_dioxygenase_dom"/>
</dbReference>
<dbReference type="GO" id="GO:0016491">
    <property type="term" value="F:oxidoreductase activity"/>
    <property type="evidence" value="ECO:0007669"/>
    <property type="project" value="UniProtKB-KW"/>
</dbReference>
<comment type="cofactor">
    <cofactor evidence="7">
        <name>Fe(2+)</name>
        <dbReference type="ChEBI" id="CHEBI:29033"/>
    </cofactor>
    <text evidence="7">Binds 1 Fe(2+) ion per subunit.</text>
</comment>
<dbReference type="InterPro" id="IPR023550">
    <property type="entry name" value="PKHD_hydroxylase"/>
</dbReference>
<feature type="binding site" evidence="7">
    <location>
        <position position="152"/>
    </location>
    <ligand>
        <name>Fe cation</name>
        <dbReference type="ChEBI" id="CHEBI:24875"/>
    </ligand>
</feature>
<organism evidence="9 10">
    <name type="scientific">Limimaricola variabilis</name>
    <dbReference type="NCBI Taxonomy" id="1492771"/>
    <lineage>
        <taxon>Bacteria</taxon>
        <taxon>Pseudomonadati</taxon>
        <taxon>Pseudomonadota</taxon>
        <taxon>Alphaproteobacteria</taxon>
        <taxon>Rhodobacterales</taxon>
        <taxon>Paracoccaceae</taxon>
        <taxon>Limimaricola</taxon>
    </lineage>
</organism>
<dbReference type="InterPro" id="IPR041097">
    <property type="entry name" value="PKHD_C"/>
</dbReference>
<keyword evidence="10" id="KW-1185">Reference proteome</keyword>
<dbReference type="HAMAP" id="MF_00657">
    <property type="entry name" value="Hydroxyl_YbiX"/>
    <property type="match status" value="1"/>
</dbReference>
<keyword evidence="6 7" id="KW-0408">Iron</keyword>
<keyword evidence="5 7" id="KW-0560">Oxidoreductase</keyword>
<dbReference type="Gene3D" id="4.10.860.20">
    <property type="entry name" value="Rabenosyn, Rab binding domain"/>
    <property type="match status" value="1"/>
</dbReference>
<dbReference type="PANTHER" id="PTHR41536">
    <property type="entry name" value="PKHD-TYPE HYDROXYLASE YBIX"/>
    <property type="match status" value="1"/>
</dbReference>
<evidence type="ECO:0000256" key="3">
    <source>
        <dbReference type="ARBA" id="ARBA00022896"/>
    </source>
</evidence>
<evidence type="ECO:0000313" key="10">
    <source>
        <dbReference type="Proteomes" id="UP000576152"/>
    </source>
</evidence>
<dbReference type="InterPro" id="IPR044862">
    <property type="entry name" value="Pro_4_hyd_alph_FE2OG_OXY"/>
</dbReference>
<feature type="binding site" evidence="7">
    <location>
        <position position="95"/>
    </location>
    <ligand>
        <name>Fe cation</name>
        <dbReference type="ChEBI" id="CHEBI:24875"/>
    </ligand>
</feature>
<dbReference type="PROSITE" id="PS51471">
    <property type="entry name" value="FE2OG_OXY"/>
    <property type="match status" value="1"/>
</dbReference>
<dbReference type="SMART" id="SM00702">
    <property type="entry name" value="P4Hc"/>
    <property type="match status" value="1"/>
</dbReference>
<dbReference type="EMBL" id="JACIBX010000002">
    <property type="protein sequence ID" value="MBB3711132.1"/>
    <property type="molecule type" value="Genomic_DNA"/>
</dbReference>
<keyword evidence="3 7" id="KW-0847">Vitamin C</keyword>
<evidence type="ECO:0000256" key="2">
    <source>
        <dbReference type="ARBA" id="ARBA00022723"/>
    </source>
</evidence>
<evidence type="ECO:0000256" key="6">
    <source>
        <dbReference type="ARBA" id="ARBA00023004"/>
    </source>
</evidence>
<name>A0ABR6HKV8_9RHOB</name>
<evidence type="ECO:0000256" key="1">
    <source>
        <dbReference type="ARBA" id="ARBA00001961"/>
    </source>
</evidence>
<feature type="binding site" evidence="7">
    <location>
        <position position="97"/>
    </location>
    <ligand>
        <name>Fe cation</name>
        <dbReference type="ChEBI" id="CHEBI:24875"/>
    </ligand>
</feature>
<sequence>MLLAIDGLLSAPEVEALRASIDTIDFADGRASAGRYAREVKANDQAAPSPARNAVLAKVEKALGGNALFQAAARPARMTPLILSRYRQGQTYGLHVDDALMQGIRTDISFTLFLSEPESYDGGELVIEDGFESRAVKLPAGGLMAYPSTTLHRVAPVTRGTRLAVVGWVQSRLRDAAQREMLFDLDRAVREIHAREGKSELFDLLAKSRSNLLRMWAD</sequence>
<gene>
    <name evidence="9" type="ORF">FHS00_000694</name>
</gene>
<dbReference type="Proteomes" id="UP000576152">
    <property type="component" value="Unassembled WGS sequence"/>
</dbReference>
<dbReference type="Gene3D" id="2.60.120.620">
    <property type="entry name" value="q2cbj1_9rhob like domain"/>
    <property type="match status" value="1"/>
</dbReference>
<keyword evidence="2 7" id="KW-0479">Metal-binding</keyword>
<comment type="cofactor">
    <cofactor evidence="1 7">
        <name>L-ascorbate</name>
        <dbReference type="ChEBI" id="CHEBI:38290"/>
    </cofactor>
</comment>
<dbReference type="PANTHER" id="PTHR41536:SF1">
    <property type="entry name" value="PKHD-TYPE HYDROXYLASE YBIX"/>
    <property type="match status" value="1"/>
</dbReference>
<dbReference type="RefSeq" id="WP_183469924.1">
    <property type="nucleotide sequence ID" value="NZ_JACIBX010000002.1"/>
</dbReference>